<reference evidence="1" key="1">
    <citation type="submission" date="2016-02" db="EMBL/GenBank/DDBJ databases">
        <title>WGS assembly of Manihot esculenta.</title>
        <authorList>
            <person name="Bredeson J.V."/>
            <person name="Prochnik S.E."/>
            <person name="Lyons J.B."/>
            <person name="Schmutz J."/>
            <person name="Grimwood J."/>
            <person name="Vrebalov J."/>
            <person name="Bart R.S."/>
            <person name="Amuge T."/>
            <person name="Ferguson M.E."/>
            <person name="Green R."/>
            <person name="Putnam N."/>
            <person name="Stites J."/>
            <person name="Rounsley S."/>
            <person name="Rokhsar D.S."/>
        </authorList>
    </citation>
    <scope>NUCLEOTIDE SEQUENCE [LARGE SCALE GENOMIC DNA]</scope>
    <source>
        <tissue evidence="1">Leaf</tissue>
    </source>
</reference>
<protein>
    <submittedName>
        <fullName evidence="1">Uncharacterized protein</fullName>
    </submittedName>
</protein>
<organism evidence="1">
    <name type="scientific">Manihot esculenta</name>
    <name type="common">Cassava</name>
    <name type="synonym">Jatropha manihot</name>
    <dbReference type="NCBI Taxonomy" id="3983"/>
    <lineage>
        <taxon>Eukaryota</taxon>
        <taxon>Viridiplantae</taxon>
        <taxon>Streptophyta</taxon>
        <taxon>Embryophyta</taxon>
        <taxon>Tracheophyta</taxon>
        <taxon>Spermatophyta</taxon>
        <taxon>Magnoliopsida</taxon>
        <taxon>eudicotyledons</taxon>
        <taxon>Gunneridae</taxon>
        <taxon>Pentapetalae</taxon>
        <taxon>rosids</taxon>
        <taxon>fabids</taxon>
        <taxon>Malpighiales</taxon>
        <taxon>Euphorbiaceae</taxon>
        <taxon>Crotonoideae</taxon>
        <taxon>Manihoteae</taxon>
        <taxon>Manihot</taxon>
    </lineage>
</organism>
<evidence type="ECO:0000313" key="1">
    <source>
        <dbReference type="EMBL" id="OAY36463.1"/>
    </source>
</evidence>
<accession>A0A2C9UXU8</accession>
<name>A0A2C9UXU8_MANES</name>
<proteinExistence type="predicted"/>
<dbReference type="EMBL" id="CM004397">
    <property type="protein sequence ID" value="OAY36463.1"/>
    <property type="molecule type" value="Genomic_DNA"/>
</dbReference>
<gene>
    <name evidence="1" type="ORF">MANES_11G023200</name>
</gene>
<dbReference type="AlphaFoldDB" id="A0A2C9UXU8"/>
<sequence length="33" mass="3602">MLGLFHGEAFCGRCVERVVLLLILGSVKLLNSN</sequence>